<organism evidence="2 3">
    <name type="scientific">Aestuariispira insulae</name>
    <dbReference type="NCBI Taxonomy" id="1461337"/>
    <lineage>
        <taxon>Bacteria</taxon>
        <taxon>Pseudomonadati</taxon>
        <taxon>Pseudomonadota</taxon>
        <taxon>Alphaproteobacteria</taxon>
        <taxon>Rhodospirillales</taxon>
        <taxon>Kiloniellaceae</taxon>
        <taxon>Aestuariispira</taxon>
    </lineage>
</organism>
<dbReference type="EMBL" id="QRDW01000002">
    <property type="protein sequence ID" value="RED52267.1"/>
    <property type="molecule type" value="Genomic_DNA"/>
</dbReference>
<dbReference type="InterPro" id="IPR011991">
    <property type="entry name" value="ArsR-like_HTH"/>
</dbReference>
<protein>
    <submittedName>
        <fullName evidence="2">ArsR family transcriptional regulator</fullName>
    </submittedName>
</protein>
<evidence type="ECO:0000259" key="1">
    <source>
        <dbReference type="PROSITE" id="PS50987"/>
    </source>
</evidence>
<gene>
    <name evidence="2" type="ORF">DFP90_102285</name>
</gene>
<reference evidence="2 3" key="1">
    <citation type="submission" date="2018-07" db="EMBL/GenBank/DDBJ databases">
        <title>Genomic Encyclopedia of Type Strains, Phase III (KMG-III): the genomes of soil and plant-associated and newly described type strains.</title>
        <authorList>
            <person name="Whitman W."/>
        </authorList>
    </citation>
    <scope>NUCLEOTIDE SEQUENCE [LARGE SCALE GENOMIC DNA]</scope>
    <source>
        <strain evidence="2 3">CECT 8488</strain>
    </source>
</reference>
<dbReference type="Pfam" id="PF08241">
    <property type="entry name" value="Methyltransf_11"/>
    <property type="match status" value="1"/>
</dbReference>
<dbReference type="Pfam" id="PF01022">
    <property type="entry name" value="HTH_5"/>
    <property type="match status" value="1"/>
</dbReference>
<keyword evidence="3" id="KW-1185">Reference proteome</keyword>
<dbReference type="InterPro" id="IPR036388">
    <property type="entry name" value="WH-like_DNA-bd_sf"/>
</dbReference>
<dbReference type="Gene3D" id="3.40.50.150">
    <property type="entry name" value="Vaccinia Virus protein VP39"/>
    <property type="match status" value="1"/>
</dbReference>
<dbReference type="OrthoDB" id="9789575at2"/>
<dbReference type="PANTHER" id="PTHR42912:SF80">
    <property type="entry name" value="METHYLTRANSFERASE DOMAIN-CONTAINING PROTEIN"/>
    <property type="match status" value="1"/>
</dbReference>
<evidence type="ECO:0000313" key="3">
    <source>
        <dbReference type="Proteomes" id="UP000256845"/>
    </source>
</evidence>
<accession>A0A3D9HRZ2</accession>
<evidence type="ECO:0000313" key="2">
    <source>
        <dbReference type="EMBL" id="RED52267.1"/>
    </source>
</evidence>
<sequence length="330" mass="36444">MEELLQGMRAIAEPTRIRILVLCAHSELTVSELVQILGQSQPRVSRHLRLMVEAGVLQRHQEGTWAWYRLANKLAPIAGGGRAANRVAQMAADLIDLIPEEDPVVSRDLERLEGIRQERARIAEEYFTRNAEDWGRIRALHVDEGQVNDAVQAAFAKAPVQRLLDIGTGTGSVLRLLGDHIQSGTGVDQSPQMLSIARSALDRAQLTHCQVRQADMYQLPYDAGSFDAACLHMVLHYAEEPAVALREAARVLEAGGRLVVVDFAPHNVAELHSRHAHRWPGFSDDQVVGWMLDAGLENPEIKHMEGGPLTVTLWEATQSVEARNAKKGAI</sequence>
<dbReference type="Proteomes" id="UP000256845">
    <property type="component" value="Unassembled WGS sequence"/>
</dbReference>
<dbReference type="SMART" id="SM00418">
    <property type="entry name" value="HTH_ARSR"/>
    <property type="match status" value="1"/>
</dbReference>
<proteinExistence type="predicted"/>
<dbReference type="AlphaFoldDB" id="A0A3D9HRZ2"/>
<dbReference type="CDD" id="cd00090">
    <property type="entry name" value="HTH_ARSR"/>
    <property type="match status" value="1"/>
</dbReference>
<dbReference type="PRINTS" id="PR00778">
    <property type="entry name" value="HTHARSR"/>
</dbReference>
<dbReference type="SUPFAM" id="SSF46785">
    <property type="entry name" value="Winged helix' DNA-binding domain"/>
    <property type="match status" value="1"/>
</dbReference>
<dbReference type="SUPFAM" id="SSF53335">
    <property type="entry name" value="S-adenosyl-L-methionine-dependent methyltransferases"/>
    <property type="match status" value="1"/>
</dbReference>
<dbReference type="InterPro" id="IPR013216">
    <property type="entry name" value="Methyltransf_11"/>
</dbReference>
<feature type="domain" description="HTH arsR-type" evidence="1">
    <location>
        <begin position="1"/>
        <end position="102"/>
    </location>
</feature>
<dbReference type="PROSITE" id="PS50987">
    <property type="entry name" value="HTH_ARSR_2"/>
    <property type="match status" value="1"/>
</dbReference>
<dbReference type="InterPro" id="IPR050508">
    <property type="entry name" value="Methyltransf_Superfamily"/>
</dbReference>
<dbReference type="GO" id="GO:0003700">
    <property type="term" value="F:DNA-binding transcription factor activity"/>
    <property type="evidence" value="ECO:0007669"/>
    <property type="project" value="InterPro"/>
</dbReference>
<dbReference type="NCBIfam" id="NF033788">
    <property type="entry name" value="HTH_metalloreg"/>
    <property type="match status" value="1"/>
</dbReference>
<dbReference type="InterPro" id="IPR001845">
    <property type="entry name" value="HTH_ArsR_DNA-bd_dom"/>
</dbReference>
<dbReference type="CDD" id="cd02440">
    <property type="entry name" value="AdoMet_MTases"/>
    <property type="match status" value="1"/>
</dbReference>
<dbReference type="GO" id="GO:0008757">
    <property type="term" value="F:S-adenosylmethionine-dependent methyltransferase activity"/>
    <property type="evidence" value="ECO:0007669"/>
    <property type="project" value="InterPro"/>
</dbReference>
<dbReference type="Gene3D" id="1.10.10.10">
    <property type="entry name" value="Winged helix-like DNA-binding domain superfamily/Winged helix DNA-binding domain"/>
    <property type="match status" value="1"/>
</dbReference>
<dbReference type="PANTHER" id="PTHR42912">
    <property type="entry name" value="METHYLTRANSFERASE"/>
    <property type="match status" value="1"/>
</dbReference>
<dbReference type="InterPro" id="IPR036390">
    <property type="entry name" value="WH_DNA-bd_sf"/>
</dbReference>
<dbReference type="InterPro" id="IPR029063">
    <property type="entry name" value="SAM-dependent_MTases_sf"/>
</dbReference>
<comment type="caution">
    <text evidence="2">The sequence shown here is derived from an EMBL/GenBank/DDBJ whole genome shotgun (WGS) entry which is preliminary data.</text>
</comment>
<name>A0A3D9HRZ2_9PROT</name>